<evidence type="ECO:0000256" key="2">
    <source>
        <dbReference type="ARBA" id="ARBA00004651"/>
    </source>
</evidence>
<evidence type="ECO:0000256" key="12">
    <source>
        <dbReference type="ARBA" id="ARBA00023012"/>
    </source>
</evidence>
<dbReference type="PANTHER" id="PTHR45528">
    <property type="entry name" value="SENSOR HISTIDINE KINASE CPXA"/>
    <property type="match status" value="1"/>
</dbReference>
<dbReference type="PROSITE" id="PS51257">
    <property type="entry name" value="PROKAR_LIPOPROTEIN"/>
    <property type="match status" value="1"/>
</dbReference>
<evidence type="ECO:0000313" key="16">
    <source>
        <dbReference type="EMBL" id="BDZ78539.1"/>
    </source>
</evidence>
<feature type="transmembrane region" description="Helical" evidence="14">
    <location>
        <begin position="92"/>
        <end position="110"/>
    </location>
</feature>
<dbReference type="Pfam" id="PF02518">
    <property type="entry name" value="HATPase_c"/>
    <property type="match status" value="1"/>
</dbReference>
<dbReference type="InterPro" id="IPR008358">
    <property type="entry name" value="Sig_transdc_His_kin/Pase_MprB"/>
</dbReference>
<keyword evidence="7 14" id="KW-0812">Transmembrane</keyword>
<dbReference type="InterPro" id="IPR005467">
    <property type="entry name" value="His_kinase_dom"/>
</dbReference>
<evidence type="ECO:0000256" key="5">
    <source>
        <dbReference type="ARBA" id="ARBA00022553"/>
    </source>
</evidence>
<gene>
    <name evidence="16" type="ORF">Lac1_27220</name>
</gene>
<dbReference type="Proteomes" id="UP001305815">
    <property type="component" value="Chromosome"/>
</dbReference>
<dbReference type="InterPro" id="IPR036890">
    <property type="entry name" value="HATPase_C_sf"/>
</dbReference>
<keyword evidence="9" id="KW-0418">Kinase</keyword>
<dbReference type="SUPFAM" id="SSF47384">
    <property type="entry name" value="Homodimeric domain of signal transducing histidine kinase"/>
    <property type="match status" value="1"/>
</dbReference>
<keyword evidence="11 14" id="KW-1133">Transmembrane helix</keyword>
<sequence length="520" mass="58720">MVTKLKKIPRRTKIVFFAWLLSGCILAGIAGMSLFYLWNAYYFYNSMGHMFRLLLGGLAGIAVLIYLVFLFYRPSSWKNIKPLSLDHIHLELLAAFTGFTGFLWLHSLYICMRDSLLFGYFFIGPGAVPIVSVLFFLPLALLFLGECLLVMRRFLLGSVKQTSLLYGMAEKWREATPLEKRLARKNLWPFLFILAGVGCCIWVAFDAVGSVYFLFIIAGSAIILVAAAKGLIHNRIYKDLGCLIQQINEMAKGDLNTSVYFSENSELYPASQSLLAIRSNLKSILEKQMKSERMKIELITNVSHDLKTPLTSMIGYVELLKTEPLSDEAKDYVEILADKQEHLKRMIQDIFDLSKSTSGTAEFELEELDMKKLLEQTLGDMEDAIQKSGMVIRENIAETPLKFIGDGKKLYRVLQNLLDNALKYSMKGTRIFVSAEKKEQKVIVTIKNTASYEMAFTPEEIMERFSRGDKSRNTEGHGLGLAIAESFVKNMGGELTVHIDGDQFKTSLCFDLLGVSSEEI</sequence>
<keyword evidence="5" id="KW-0597">Phosphoprotein</keyword>
<keyword evidence="6" id="KW-0808">Transferase</keyword>
<proteinExistence type="predicted"/>
<evidence type="ECO:0000256" key="14">
    <source>
        <dbReference type="SAM" id="Phobius"/>
    </source>
</evidence>
<dbReference type="Gene3D" id="3.30.565.10">
    <property type="entry name" value="Histidine kinase-like ATPase, C-terminal domain"/>
    <property type="match status" value="1"/>
</dbReference>
<evidence type="ECO:0000256" key="4">
    <source>
        <dbReference type="ARBA" id="ARBA00022475"/>
    </source>
</evidence>
<evidence type="ECO:0000256" key="13">
    <source>
        <dbReference type="ARBA" id="ARBA00023136"/>
    </source>
</evidence>
<dbReference type="InterPro" id="IPR003661">
    <property type="entry name" value="HisK_dim/P_dom"/>
</dbReference>
<evidence type="ECO:0000256" key="3">
    <source>
        <dbReference type="ARBA" id="ARBA00012438"/>
    </source>
</evidence>
<comment type="subcellular location">
    <subcellularLocation>
        <location evidence="2">Cell membrane</location>
        <topology evidence="2">Multi-pass membrane protein</topology>
    </subcellularLocation>
</comment>
<keyword evidence="10" id="KW-0067">ATP-binding</keyword>
<name>A0ABN6Z5A2_9FIRM</name>
<reference evidence="17" key="1">
    <citation type="journal article" date="2023" name="Int. J. Syst. Evol. Microbiol.">
        <title>Claveliimonas bilis gen. nov., sp. nov., deoxycholic acid-producing bacteria isolated from human faeces, and reclassification of Sellimonas monacensis Zenner et al. 2021 as Claveliimonas monacensis comb. nov.</title>
        <authorList>
            <person name="Hisatomi A."/>
            <person name="Kastawa N.W.E.P.G."/>
            <person name="Song I."/>
            <person name="Ohkuma M."/>
            <person name="Fukiya S."/>
            <person name="Sakamoto M."/>
        </authorList>
    </citation>
    <scope>NUCLEOTIDE SEQUENCE [LARGE SCALE GENOMIC DNA]</scope>
    <source>
        <strain evidence="17">12BBH14</strain>
    </source>
</reference>
<dbReference type="EMBL" id="AP027742">
    <property type="protein sequence ID" value="BDZ78539.1"/>
    <property type="molecule type" value="Genomic_DNA"/>
</dbReference>
<evidence type="ECO:0000256" key="6">
    <source>
        <dbReference type="ARBA" id="ARBA00022679"/>
    </source>
</evidence>
<feature type="transmembrane region" description="Helical" evidence="14">
    <location>
        <begin position="211"/>
        <end position="232"/>
    </location>
</feature>
<dbReference type="InterPro" id="IPR050398">
    <property type="entry name" value="HssS/ArlS-like"/>
</dbReference>
<dbReference type="SMART" id="SM00388">
    <property type="entry name" value="HisKA"/>
    <property type="match status" value="1"/>
</dbReference>
<dbReference type="Gene3D" id="1.10.287.130">
    <property type="match status" value="1"/>
</dbReference>
<dbReference type="SMART" id="SM00387">
    <property type="entry name" value="HATPase_c"/>
    <property type="match status" value="1"/>
</dbReference>
<keyword evidence="13 14" id="KW-0472">Membrane</keyword>
<dbReference type="CDD" id="cd00082">
    <property type="entry name" value="HisKA"/>
    <property type="match status" value="1"/>
</dbReference>
<keyword evidence="12" id="KW-0902">Two-component regulatory system</keyword>
<dbReference type="PANTHER" id="PTHR45528:SF1">
    <property type="entry name" value="SENSOR HISTIDINE KINASE CPXA"/>
    <property type="match status" value="1"/>
</dbReference>
<accession>A0ABN6Z5A2</accession>
<feature type="transmembrane region" description="Helical" evidence="14">
    <location>
        <begin position="187"/>
        <end position="205"/>
    </location>
</feature>
<keyword evidence="4" id="KW-1003">Cell membrane</keyword>
<keyword evidence="8" id="KW-0547">Nucleotide-binding</keyword>
<feature type="transmembrane region" description="Helical" evidence="14">
    <location>
        <begin position="50"/>
        <end position="72"/>
    </location>
</feature>
<evidence type="ECO:0000259" key="15">
    <source>
        <dbReference type="PROSITE" id="PS50109"/>
    </source>
</evidence>
<evidence type="ECO:0000256" key="9">
    <source>
        <dbReference type="ARBA" id="ARBA00022777"/>
    </source>
</evidence>
<organism evidence="16 17">
    <name type="scientific">Claveliimonas bilis</name>
    <dbReference type="NCBI Taxonomy" id="3028070"/>
    <lineage>
        <taxon>Bacteria</taxon>
        <taxon>Bacillati</taxon>
        <taxon>Bacillota</taxon>
        <taxon>Clostridia</taxon>
        <taxon>Lachnospirales</taxon>
        <taxon>Lachnospiraceae</taxon>
        <taxon>Claveliimonas</taxon>
    </lineage>
</organism>
<dbReference type="SUPFAM" id="SSF55874">
    <property type="entry name" value="ATPase domain of HSP90 chaperone/DNA topoisomerase II/histidine kinase"/>
    <property type="match status" value="1"/>
</dbReference>
<dbReference type="InterPro" id="IPR003594">
    <property type="entry name" value="HATPase_dom"/>
</dbReference>
<evidence type="ECO:0000256" key="11">
    <source>
        <dbReference type="ARBA" id="ARBA00022989"/>
    </source>
</evidence>
<evidence type="ECO:0000256" key="8">
    <source>
        <dbReference type="ARBA" id="ARBA00022741"/>
    </source>
</evidence>
<dbReference type="EC" id="2.7.13.3" evidence="3"/>
<evidence type="ECO:0000256" key="10">
    <source>
        <dbReference type="ARBA" id="ARBA00022840"/>
    </source>
</evidence>
<dbReference type="RefSeq" id="WP_316265606.1">
    <property type="nucleotide sequence ID" value="NZ_AP027742.1"/>
</dbReference>
<feature type="transmembrane region" description="Helical" evidence="14">
    <location>
        <begin position="14"/>
        <end position="38"/>
    </location>
</feature>
<feature type="domain" description="Histidine kinase" evidence="15">
    <location>
        <begin position="301"/>
        <end position="497"/>
    </location>
</feature>
<evidence type="ECO:0000256" key="7">
    <source>
        <dbReference type="ARBA" id="ARBA00022692"/>
    </source>
</evidence>
<comment type="catalytic activity">
    <reaction evidence="1">
        <text>ATP + protein L-histidine = ADP + protein N-phospho-L-histidine.</text>
        <dbReference type="EC" id="2.7.13.3"/>
    </reaction>
</comment>
<feature type="transmembrane region" description="Helical" evidence="14">
    <location>
        <begin position="116"/>
        <end position="144"/>
    </location>
</feature>
<evidence type="ECO:0000313" key="17">
    <source>
        <dbReference type="Proteomes" id="UP001305815"/>
    </source>
</evidence>
<dbReference type="InterPro" id="IPR036097">
    <property type="entry name" value="HisK_dim/P_sf"/>
</dbReference>
<keyword evidence="17" id="KW-1185">Reference proteome</keyword>
<dbReference type="Pfam" id="PF00512">
    <property type="entry name" value="HisKA"/>
    <property type="match status" value="1"/>
</dbReference>
<protein>
    <recommendedName>
        <fullName evidence="3">histidine kinase</fullName>
        <ecNumber evidence="3">2.7.13.3</ecNumber>
    </recommendedName>
</protein>
<dbReference type="PRINTS" id="PR01780">
    <property type="entry name" value="LANTIREGPROT"/>
</dbReference>
<evidence type="ECO:0000256" key="1">
    <source>
        <dbReference type="ARBA" id="ARBA00000085"/>
    </source>
</evidence>
<dbReference type="PROSITE" id="PS50109">
    <property type="entry name" value="HIS_KIN"/>
    <property type="match status" value="1"/>
</dbReference>